<sequence>MDRTSDCALLLSARRARASAARFAAIVDRFGAEMPGHIDRLHEALADIRHVADTLEQGASFQPAAAVLPVRQEYRLAAE</sequence>
<evidence type="ECO:0000313" key="1">
    <source>
        <dbReference type="EMBL" id="MBB6209036.1"/>
    </source>
</evidence>
<name>A0A7W9ZCN0_NOVIT</name>
<accession>A0A7W9ZCN0</accession>
<dbReference type="EMBL" id="JACIIX010000001">
    <property type="protein sequence ID" value="MBB6209036.1"/>
    <property type="molecule type" value="Genomic_DNA"/>
</dbReference>
<dbReference type="RefSeq" id="WP_184260809.1">
    <property type="nucleotide sequence ID" value="NZ_JACIIX010000001.1"/>
</dbReference>
<protein>
    <submittedName>
        <fullName evidence="1">Uncharacterized protein</fullName>
    </submittedName>
</protein>
<evidence type="ECO:0000313" key="2">
    <source>
        <dbReference type="Proteomes" id="UP000544872"/>
    </source>
</evidence>
<proteinExistence type="predicted"/>
<reference evidence="1 2" key="1">
    <citation type="submission" date="2020-08" db="EMBL/GenBank/DDBJ databases">
        <title>Genomic Encyclopedia of Type Strains, Phase IV (KMG-IV): sequencing the most valuable type-strain genomes for metagenomic binning, comparative biology and taxonomic classification.</title>
        <authorList>
            <person name="Goeker M."/>
        </authorList>
    </citation>
    <scope>NUCLEOTIDE SEQUENCE [LARGE SCALE GENOMIC DNA]</scope>
    <source>
        <strain evidence="1 2">DSM 11590</strain>
    </source>
</reference>
<keyword evidence="2" id="KW-1185">Reference proteome</keyword>
<comment type="caution">
    <text evidence="1">The sequence shown here is derived from an EMBL/GenBank/DDBJ whole genome shotgun (WGS) entry which is preliminary data.</text>
</comment>
<dbReference type="Proteomes" id="UP000544872">
    <property type="component" value="Unassembled WGS sequence"/>
</dbReference>
<gene>
    <name evidence="1" type="ORF">FHS48_000417</name>
</gene>
<organism evidence="1 2">
    <name type="scientific">Novispirillum itersonii</name>
    <name type="common">Aquaspirillum itersonii</name>
    <dbReference type="NCBI Taxonomy" id="189"/>
    <lineage>
        <taxon>Bacteria</taxon>
        <taxon>Pseudomonadati</taxon>
        <taxon>Pseudomonadota</taxon>
        <taxon>Alphaproteobacteria</taxon>
        <taxon>Rhodospirillales</taxon>
        <taxon>Novispirillaceae</taxon>
        <taxon>Novispirillum</taxon>
    </lineage>
</organism>
<dbReference type="AlphaFoldDB" id="A0A7W9ZCN0"/>